<evidence type="ECO:0000313" key="2">
    <source>
        <dbReference type="EMBL" id="KAG5510173.1"/>
    </source>
</evidence>
<feature type="compositionally biased region" description="Polar residues" evidence="1">
    <location>
        <begin position="1765"/>
        <end position="1780"/>
    </location>
</feature>
<feature type="region of interest" description="Disordered" evidence="1">
    <location>
        <begin position="66"/>
        <end position="87"/>
    </location>
</feature>
<dbReference type="Gene3D" id="2.60.40.10">
    <property type="entry name" value="Immunoglobulins"/>
    <property type="match status" value="1"/>
</dbReference>
<feature type="compositionally biased region" description="Acidic residues" evidence="1">
    <location>
        <begin position="666"/>
        <end position="678"/>
    </location>
</feature>
<dbReference type="EMBL" id="JAFJZO010000011">
    <property type="protein sequence ID" value="KAG5510173.1"/>
    <property type="molecule type" value="Genomic_DNA"/>
</dbReference>
<feature type="region of interest" description="Disordered" evidence="1">
    <location>
        <begin position="376"/>
        <end position="424"/>
    </location>
</feature>
<feature type="region of interest" description="Disordered" evidence="1">
    <location>
        <begin position="510"/>
        <end position="536"/>
    </location>
</feature>
<feature type="region of interest" description="Disordered" evidence="1">
    <location>
        <begin position="221"/>
        <end position="258"/>
    </location>
</feature>
<evidence type="ECO:0000256" key="1">
    <source>
        <dbReference type="SAM" id="MobiDB-lite"/>
    </source>
</evidence>
<gene>
    <name evidence="2" type="ORF">JKF63_07070</name>
</gene>
<dbReference type="RefSeq" id="XP_067759022.1">
    <property type="nucleotide sequence ID" value="XM_067903013.1"/>
</dbReference>
<protein>
    <submittedName>
        <fullName evidence="2">Uncharacterized protein</fullName>
    </submittedName>
</protein>
<feature type="compositionally biased region" description="Polar residues" evidence="1">
    <location>
        <begin position="407"/>
        <end position="424"/>
    </location>
</feature>
<dbReference type="Pfam" id="PF14874">
    <property type="entry name" value="PapD-like"/>
    <property type="match status" value="1"/>
</dbReference>
<feature type="compositionally biased region" description="Low complexity" evidence="1">
    <location>
        <begin position="247"/>
        <end position="257"/>
    </location>
</feature>
<dbReference type="GeneID" id="94293090"/>
<reference evidence="2 3" key="1">
    <citation type="submission" date="2021-02" db="EMBL/GenBank/DDBJ databases">
        <title>Porcisia hertigi Genome sequencing and assembly.</title>
        <authorList>
            <person name="Almutairi H."/>
            <person name="Gatherer D."/>
        </authorList>
    </citation>
    <scope>NUCLEOTIDE SEQUENCE [LARGE SCALE GENOMIC DNA]</scope>
    <source>
        <strain evidence="2 3">C119</strain>
    </source>
</reference>
<sequence length="1789" mass="190774">MEMNTVASGDECGTPEKPFRPIVFLLNSHTPENVDALTVSNLLKPRFRKDDYYVVDISHSSELVSVPSESKKSAMSDATSQSGASALPNRMSAAVQSALSRIATARQEAAQAAAAARAAELSALQADYLEDGLSTEEALAAASAELQERYDAEYDDGAALDEDGSDSNYGGPLPPCVCIVGVPLLPAVVSRLARDVTGVAAVVLLESPCSVRELAAAPGSSVKTNPVTVGGPHAPGDRVRGRGGAGPASTGSSSMGANKQQGLFLKSGASAEELLSAFRAAALTQPRETSFQDVLLQHVVYPTEGVNGPSASSHAPTVPRPAVPAAQFLSDLVASLLRIFSSWVRYNAWRARRSLVQVPLYTPLIDSEAALTAATVKEAAATSPEADKRSTKRRGGSPESSTRHDNNSSPATVLELPTTTPNPRTMSQVAAENFEYSAYMQRWAGGLPDKGIHKTLAAGVAIQVCLRGCLYQVASSQGTSTLRTLAETSAAQLSEDVASATSKCRTAVAVTSGAPSQPENGGAAEEDTNAGAADCSPTVVPASTKGALIASSVEEALALTVAAEAGSNVLSNVSAAIVTAVGSGDAVPWMRDVLLARDQQGWQVAAQEWEETVLYCLHQPPVPLGTLRTEHAVYLLDSHTTFPRFFHEEGFLEEEGRHYSPSSLGDDTEEDEDSESESDSSSVDSLSDSSHDGSVGTADDVTAKAVSAISHVPTPVISKVDHIDIVNEHLRRRRVLEQVRLSHSRLPVQEFLDCAAPCRNVVTETQWMRAADGTVVEVSRTAANSAQVRCTVIDALSELQAGFMLECPSSAVDTSAEATGTDPKRSETLPQPIVPSAVRGFLSVGRNLNVMTEVIADNTQAAARAAHTAAVAAAKEAALVQYEAQFRSPGKPSKPRDKAAAASMLTLEQITETLLAAVPPAPPSPSSEESDGRSTPVPRVMRVYACFFPHNCVMTAATSKSGVPGVQLRCLPPSQHTRHLTGRELLTVHVWGEGVLSATSVKHLQAIRVYLDGVVEVQSPDLARGVRLLLCKDGSYITICGKSQLLVSPDGRMTLYESGGGARVVRQLQHGYWVLLTQPTLRYVEREDGVQLEIVETSDAGKINRPGLTPSKLGCVHCIRFGSGVKVEQGSKDGMWLWRFDGIPTVYCDAAEYEIAVAVDDDESYRLAYQPRSSSFSLFVMDGETEDFQVAANVSMCSCRISLFTQGFDLTAPSSEQRSCSGVFAVDCAYGGAYGRVGTNHVYRVSPFGRCCEGIEQSGEPRRHQLVLPRQYKRPKKTIAEAVLLPEYASPLFHSTVAGEEGTSKIVEGGEDTDPLHLQLSPLLPPEEPPRISTRTAAFPHRALTVQHPGASAPPRVRCVALRGDGAQFAVLDAVSWQEWVLWWQRHGSWIPHCSSRAPTEHQQAGEPEVYDFRIMRAPPREQRFMHVPEDGGDKPLEEAPMVQGSVLLQPPCEDPSIPSWCTPGTLVALIDAKRTDSADKDEETTATQVEIGEVEEPLNSASVCPTEPEGSPEVEIARPTSTSCVPARLAVPGRRGGSLNYWSSLLSPQALGMGVDDSSTGNGDAMTPTRVKTASPLPDVATTDAVAPLLPKAPLAGSKIISSYPGRVPLMHSYHSAADELTGTAASSRYHSPALEVQPTQVEFGNVLPGRRYMATVKLTNISTVPCRYRVRVGAAVRPYVSTSYSRQFVAPGLTTEMHIELSGTQPYGVKDSEITVSHEGGAVAVAVWWCTTDETHTTKLGDGIICLGWTVHKPAIQHPSIPADNTDQVDENNSFSDSDVTEDIRVA</sequence>
<accession>A0A836LJ17</accession>
<feature type="compositionally biased region" description="Low complexity" evidence="1">
    <location>
        <begin position="679"/>
        <end position="695"/>
    </location>
</feature>
<organism evidence="2 3">
    <name type="scientific">Porcisia hertigi</name>
    <dbReference type="NCBI Taxonomy" id="2761500"/>
    <lineage>
        <taxon>Eukaryota</taxon>
        <taxon>Discoba</taxon>
        <taxon>Euglenozoa</taxon>
        <taxon>Kinetoplastea</taxon>
        <taxon>Metakinetoplastina</taxon>
        <taxon>Trypanosomatida</taxon>
        <taxon>Trypanosomatidae</taxon>
        <taxon>Leishmaniinae</taxon>
        <taxon>Porcisia</taxon>
    </lineage>
</organism>
<feature type="region of interest" description="Disordered" evidence="1">
    <location>
        <begin position="1760"/>
        <end position="1789"/>
    </location>
</feature>
<dbReference type="KEGG" id="phet:94293090"/>
<feature type="region of interest" description="Disordered" evidence="1">
    <location>
        <begin position="654"/>
        <end position="697"/>
    </location>
</feature>
<name>A0A836LJ17_9TRYP</name>
<evidence type="ECO:0000313" key="3">
    <source>
        <dbReference type="Proteomes" id="UP000674318"/>
    </source>
</evidence>
<dbReference type="OrthoDB" id="273506at2759"/>
<proteinExistence type="predicted"/>
<comment type="caution">
    <text evidence="2">The sequence shown here is derived from an EMBL/GenBank/DDBJ whole genome shotgun (WGS) entry which is preliminary data.</text>
</comment>
<keyword evidence="3" id="KW-1185">Reference proteome</keyword>
<dbReference type="Proteomes" id="UP000674318">
    <property type="component" value="Unassembled WGS sequence"/>
</dbReference>
<dbReference type="InterPro" id="IPR013783">
    <property type="entry name" value="Ig-like_fold"/>
</dbReference>